<feature type="transmembrane region" description="Helical" evidence="1">
    <location>
        <begin position="44"/>
        <end position="61"/>
    </location>
</feature>
<keyword evidence="1" id="KW-0472">Membrane</keyword>
<evidence type="ECO:0000313" key="2">
    <source>
        <dbReference type="EMBL" id="QJW84976.1"/>
    </source>
</evidence>
<keyword evidence="1" id="KW-1133">Transmembrane helix</keyword>
<keyword evidence="3" id="KW-1185">Reference proteome</keyword>
<evidence type="ECO:0000313" key="3">
    <source>
        <dbReference type="Proteomes" id="UP000500826"/>
    </source>
</evidence>
<evidence type="ECO:0000256" key="1">
    <source>
        <dbReference type="SAM" id="Phobius"/>
    </source>
</evidence>
<accession>A0ABX6P7P1</accession>
<organism evidence="2 3">
    <name type="scientific">Ramlibacter terrae</name>
    <dbReference type="NCBI Taxonomy" id="2732511"/>
    <lineage>
        <taxon>Bacteria</taxon>
        <taxon>Pseudomonadati</taxon>
        <taxon>Pseudomonadota</taxon>
        <taxon>Betaproteobacteria</taxon>
        <taxon>Burkholderiales</taxon>
        <taxon>Comamonadaceae</taxon>
        <taxon>Ramlibacter</taxon>
    </lineage>
</organism>
<dbReference type="Proteomes" id="UP000500826">
    <property type="component" value="Chromosome"/>
</dbReference>
<proteinExistence type="predicted"/>
<feature type="transmembrane region" description="Helical" evidence="1">
    <location>
        <begin position="12"/>
        <end position="32"/>
    </location>
</feature>
<reference evidence="2 3" key="1">
    <citation type="submission" date="2020-05" db="EMBL/GenBank/DDBJ databases">
        <title>Ramlibacter rhizophilus sp. nov., isolated from rhizosphere soil of national flower Mugunghwa from South Korea.</title>
        <authorList>
            <person name="Zheng-Fei Y."/>
            <person name="Huan T."/>
        </authorList>
    </citation>
    <scope>NUCLEOTIDE SEQUENCE [LARGE SCALE GENOMIC DNA]</scope>
    <source>
        <strain evidence="2 3">H242</strain>
    </source>
</reference>
<sequence>MPSATARSTGRQRAMAVMLLLAVIGAAIRYLAPQPSTLHDVGTLLLVLWLPAVGNLIAWLVRRIPRRPPPATEFAEGSAFTAHLQAELSPTPEAADVMAAAEPGQRLCTVIVGRQGFTARVEGSVTAALQAARSAPVPIEFLHPAHAPGQLAPGTRFFLLVGNTAVATATVAAQSR</sequence>
<gene>
    <name evidence="2" type="ORF">HK414_19710</name>
</gene>
<dbReference type="EMBL" id="CP053418">
    <property type="protein sequence ID" value="QJW84976.1"/>
    <property type="molecule type" value="Genomic_DNA"/>
</dbReference>
<keyword evidence="1" id="KW-0812">Transmembrane</keyword>
<protein>
    <submittedName>
        <fullName evidence="2">Uncharacterized protein</fullName>
    </submittedName>
</protein>
<name>A0ABX6P7P1_9BURK</name>